<dbReference type="FunFam" id="3.10.129.10:FF:000022">
    <property type="entry name" value="Phenylacetic acid degradation protein"/>
    <property type="match status" value="1"/>
</dbReference>
<comment type="similarity">
    <text evidence="1">Belongs to the thioesterase PaaI family.</text>
</comment>
<dbReference type="Proteomes" id="UP000199344">
    <property type="component" value="Unassembled WGS sequence"/>
</dbReference>
<name>A0A1G6WJM4_9RHOB</name>
<dbReference type="InterPro" id="IPR029069">
    <property type="entry name" value="HotDog_dom_sf"/>
</dbReference>
<sequence>MRRAADMTPQELAEASADAMWAADRASQHLGMVIEHIAPGAARLRMEVTRTMTNGHDNGHGGYIFTLADSAFAFACNSYNAVTVGQQASITYLAPARLGDHLTADAREVSRAGRSGVYDVEVTNQHGTRIALFRGMSRTVRGSYVPD</sequence>
<dbReference type="EMBL" id="FNAH01000002">
    <property type="protein sequence ID" value="SDD65265.1"/>
    <property type="molecule type" value="Genomic_DNA"/>
</dbReference>
<dbReference type="SUPFAM" id="SSF54637">
    <property type="entry name" value="Thioesterase/thiol ester dehydrase-isomerase"/>
    <property type="match status" value="1"/>
</dbReference>
<dbReference type="STRING" id="591205.SAMN05421538_102136"/>
<reference evidence="4 5" key="1">
    <citation type="submission" date="2016-10" db="EMBL/GenBank/DDBJ databases">
        <authorList>
            <person name="de Groot N.N."/>
        </authorList>
    </citation>
    <scope>NUCLEOTIDE SEQUENCE [LARGE SCALE GENOMIC DNA]</scope>
    <source>
        <strain evidence="4 5">DSM 22220</strain>
    </source>
</reference>
<evidence type="ECO:0000313" key="4">
    <source>
        <dbReference type="EMBL" id="SDD65265.1"/>
    </source>
</evidence>
<feature type="domain" description="Thioesterase" evidence="3">
    <location>
        <begin position="60"/>
        <end position="130"/>
    </location>
</feature>
<dbReference type="GO" id="GO:0016289">
    <property type="term" value="F:acyl-CoA hydrolase activity"/>
    <property type="evidence" value="ECO:0007669"/>
    <property type="project" value="TreeGrafter"/>
</dbReference>
<keyword evidence="5" id="KW-1185">Reference proteome</keyword>
<dbReference type="CDD" id="cd03443">
    <property type="entry name" value="PaaI_thioesterase"/>
    <property type="match status" value="1"/>
</dbReference>
<dbReference type="InterPro" id="IPR003736">
    <property type="entry name" value="PAAI_dom"/>
</dbReference>
<dbReference type="PANTHER" id="PTHR42856">
    <property type="entry name" value="ACYL-COENZYME A THIOESTERASE PAAI"/>
    <property type="match status" value="1"/>
</dbReference>
<organism evidence="4 5">
    <name type="scientific">Paracoccus isoporae</name>
    <dbReference type="NCBI Taxonomy" id="591205"/>
    <lineage>
        <taxon>Bacteria</taxon>
        <taxon>Pseudomonadati</taxon>
        <taxon>Pseudomonadota</taxon>
        <taxon>Alphaproteobacteria</taxon>
        <taxon>Rhodobacterales</taxon>
        <taxon>Paracoccaceae</taxon>
        <taxon>Paracoccus</taxon>
    </lineage>
</organism>
<dbReference type="PANTHER" id="PTHR42856:SF1">
    <property type="entry name" value="ACYL-COENZYME A THIOESTERASE PAAI"/>
    <property type="match status" value="1"/>
</dbReference>
<proteinExistence type="inferred from homology"/>
<dbReference type="NCBIfam" id="TIGR02286">
    <property type="entry name" value="PaaD"/>
    <property type="match status" value="1"/>
</dbReference>
<dbReference type="Gene3D" id="3.10.129.10">
    <property type="entry name" value="Hotdog Thioesterase"/>
    <property type="match status" value="1"/>
</dbReference>
<evidence type="ECO:0000256" key="2">
    <source>
        <dbReference type="ARBA" id="ARBA00022801"/>
    </source>
</evidence>
<dbReference type="InterPro" id="IPR011973">
    <property type="entry name" value="PaaD"/>
</dbReference>
<evidence type="ECO:0000259" key="3">
    <source>
        <dbReference type="Pfam" id="PF03061"/>
    </source>
</evidence>
<gene>
    <name evidence="4" type="ORF">SAMN05421538_102136</name>
</gene>
<dbReference type="InterPro" id="IPR006683">
    <property type="entry name" value="Thioestr_dom"/>
</dbReference>
<accession>A0A1G6WJM4</accession>
<dbReference type="NCBIfam" id="TIGR00369">
    <property type="entry name" value="unchar_dom_1"/>
    <property type="match status" value="1"/>
</dbReference>
<protein>
    <submittedName>
        <fullName evidence="4">Acyl-CoA thioesterase</fullName>
    </submittedName>
</protein>
<dbReference type="Pfam" id="PF03061">
    <property type="entry name" value="4HBT"/>
    <property type="match status" value="1"/>
</dbReference>
<evidence type="ECO:0000313" key="5">
    <source>
        <dbReference type="Proteomes" id="UP000199344"/>
    </source>
</evidence>
<dbReference type="InterPro" id="IPR052723">
    <property type="entry name" value="Acyl-CoA_thioesterase_PaaI"/>
</dbReference>
<keyword evidence="2" id="KW-0378">Hydrolase</keyword>
<evidence type="ECO:0000256" key="1">
    <source>
        <dbReference type="ARBA" id="ARBA00008324"/>
    </source>
</evidence>
<dbReference type="AlphaFoldDB" id="A0A1G6WJM4"/>